<protein>
    <submittedName>
        <fullName evidence="4">Phage terminase, large subunit</fullName>
    </submittedName>
</protein>
<keyword evidence="5" id="KW-1185">Reference proteome</keyword>
<dbReference type="STRING" id="857293.CAAU_0795"/>
<evidence type="ECO:0000259" key="2">
    <source>
        <dbReference type="Pfam" id="PF05876"/>
    </source>
</evidence>
<comment type="caution">
    <text evidence="4">The sequence shown here is derived from an EMBL/GenBank/DDBJ whole genome shotgun (WGS) entry which is preliminary data.</text>
</comment>
<dbReference type="Proteomes" id="UP000007652">
    <property type="component" value="Unassembled WGS sequence"/>
</dbReference>
<evidence type="ECO:0000313" key="4">
    <source>
        <dbReference type="EMBL" id="CCJ32879.1"/>
    </source>
</evidence>
<evidence type="ECO:0000256" key="1">
    <source>
        <dbReference type="SAM" id="MobiDB-lite"/>
    </source>
</evidence>
<dbReference type="InterPro" id="IPR027417">
    <property type="entry name" value="P-loop_NTPase"/>
</dbReference>
<dbReference type="InterPro" id="IPR046454">
    <property type="entry name" value="GpA_endonuclease"/>
</dbReference>
<dbReference type="EMBL" id="CAKP01000036">
    <property type="protein sequence ID" value="CCJ32879.1"/>
    <property type="molecule type" value="Genomic_DNA"/>
</dbReference>
<feature type="domain" description="Phage terminase large subunit GpA ATPase" evidence="2">
    <location>
        <begin position="27"/>
        <end position="276"/>
    </location>
</feature>
<organism evidence="4 5">
    <name type="scientific">Caloramator australicus RC3</name>
    <dbReference type="NCBI Taxonomy" id="857293"/>
    <lineage>
        <taxon>Bacteria</taxon>
        <taxon>Bacillati</taxon>
        <taxon>Bacillota</taxon>
        <taxon>Clostridia</taxon>
        <taxon>Eubacteriales</taxon>
        <taxon>Clostridiaceae</taxon>
        <taxon>Caloramator</taxon>
    </lineage>
</organism>
<dbReference type="GO" id="GO:0005524">
    <property type="term" value="F:ATP binding"/>
    <property type="evidence" value="ECO:0007669"/>
    <property type="project" value="InterPro"/>
</dbReference>
<dbReference type="PANTHER" id="PTHR34413:SF2">
    <property type="entry name" value="PROPHAGE TAIL FIBER ASSEMBLY PROTEIN HOMOLOG TFAE-RELATED"/>
    <property type="match status" value="1"/>
</dbReference>
<proteinExistence type="inferred from homology"/>
<evidence type="ECO:0000313" key="5">
    <source>
        <dbReference type="Proteomes" id="UP000007652"/>
    </source>
</evidence>
<accession>I7K5T2</accession>
<sequence length="599" mass="68721">MKAVAPPPRLKISEWADKNRRLSSETSAEPGPWRTDRAPYQREIMDSLNDSKIEKVVVMSSSQVGKSEMINNIIGYYIDIDPGPMLLIQPTLEMAQDYSKRRISTMIRDTECLRNKVSDSKSRDLNNTILMKVFPGGFLAIGGANSPAGLASRPVRILLADEVDRYPISAGTEGDPLMLAEKRTITFWNRKKVFVSTPTIKGASRIEMEYEQGTQEKWCLKCPNCGEYQFINLYGIKFNYDKDDKGNYKVWDVKFQCPNCLESFDEFTWKNQHGKWIASNPEAQGVRSFFLNAFVSPWYSWENIILEWLRVKNDPEQYKVFKNTILGESWEEKGNVEDEEMLLKRCEEYEAELPEGVLILTAGVDVQDDRLEYEIVGWGKGYESWGIEYGKIMGSPEMPSTWQMLLDKLTKSYSFKDGTSLTVACTCIDSGGHFTSEVYKFCKENEYRRIFAIKGKGGPGINYIFKVSRTRKENAALFTIGVDNGKAKIMSRLKIKEPGPGYCHFPNGRGYDRTYFRGLTSERIVRKKINGQIKLVWEKINDTRNEPLDVRNYATAAIEILNPTFEEIEKRLKALKEGIEYTEQRPKRKYGVIKKGIEV</sequence>
<dbReference type="InterPro" id="IPR046453">
    <property type="entry name" value="GpA_ATPase"/>
</dbReference>
<dbReference type="AlphaFoldDB" id="I7K5T2"/>
<reference evidence="4 5" key="1">
    <citation type="journal article" date="2011" name="J. Bacteriol.">
        <title>Draft genome sequence of Caloramator australicus strain RC3T, a thermoanaerobe from the Great Artesian Basin of Australia.</title>
        <authorList>
            <person name="Ogg C.D."/>
            <person name="Patel B.K.C."/>
        </authorList>
    </citation>
    <scope>NUCLEOTIDE SEQUENCE [LARGE SCALE GENOMIC DNA]</scope>
    <source>
        <strain evidence="4 5">RC3</strain>
    </source>
</reference>
<dbReference type="Pfam" id="PF05876">
    <property type="entry name" value="GpA_ATPase"/>
    <property type="match status" value="1"/>
</dbReference>
<dbReference type="HAMAP" id="MF_04144">
    <property type="entry name" value="TERL_LAMBDA"/>
    <property type="match status" value="1"/>
</dbReference>
<dbReference type="Pfam" id="PF20454">
    <property type="entry name" value="GpA_nuclease"/>
    <property type="match status" value="1"/>
</dbReference>
<name>I7K5T2_9CLOT</name>
<dbReference type="GO" id="GO:0004519">
    <property type="term" value="F:endonuclease activity"/>
    <property type="evidence" value="ECO:0007669"/>
    <property type="project" value="InterPro"/>
</dbReference>
<gene>
    <name evidence="4" type="ORF">CAAU_0795</name>
</gene>
<dbReference type="PANTHER" id="PTHR34413">
    <property type="entry name" value="PROPHAGE TAIL FIBER ASSEMBLY PROTEIN HOMOLOG TFAE-RELATED-RELATED"/>
    <property type="match status" value="1"/>
</dbReference>
<dbReference type="Gene3D" id="3.40.50.300">
    <property type="entry name" value="P-loop containing nucleotide triphosphate hydrolases"/>
    <property type="match status" value="1"/>
</dbReference>
<dbReference type="eggNOG" id="COG5525">
    <property type="taxonomic scope" value="Bacteria"/>
</dbReference>
<feature type="compositionally biased region" description="Basic and acidic residues" evidence="1">
    <location>
        <begin position="14"/>
        <end position="23"/>
    </location>
</feature>
<evidence type="ECO:0000259" key="3">
    <source>
        <dbReference type="Pfam" id="PF20454"/>
    </source>
</evidence>
<feature type="domain" description="Terminase large subunit GpA endonuclease" evidence="3">
    <location>
        <begin position="287"/>
        <end position="564"/>
    </location>
</feature>
<dbReference type="InterPro" id="IPR008866">
    <property type="entry name" value="Phage_lambda_GpA-like"/>
</dbReference>
<feature type="region of interest" description="Disordered" evidence="1">
    <location>
        <begin position="14"/>
        <end position="36"/>
    </location>
</feature>
<dbReference type="GO" id="GO:0016887">
    <property type="term" value="F:ATP hydrolysis activity"/>
    <property type="evidence" value="ECO:0007669"/>
    <property type="project" value="InterPro"/>
</dbReference>
<dbReference type="InterPro" id="IPR051220">
    <property type="entry name" value="TFA_Chaperone"/>
</dbReference>